<evidence type="ECO:0000313" key="8">
    <source>
        <dbReference type="Proteomes" id="UP000601990"/>
    </source>
</evidence>
<dbReference type="InterPro" id="IPR017039">
    <property type="entry name" value="Virul_fac_BrkB"/>
</dbReference>
<organism evidence="7 8">
    <name type="scientific">Aromatoleum buckelii</name>
    <dbReference type="NCBI Taxonomy" id="200254"/>
    <lineage>
        <taxon>Bacteria</taxon>
        <taxon>Pseudomonadati</taxon>
        <taxon>Pseudomonadota</taxon>
        <taxon>Betaproteobacteria</taxon>
        <taxon>Rhodocyclales</taxon>
        <taxon>Rhodocyclaceae</taxon>
        <taxon>Aromatoleum</taxon>
    </lineage>
</organism>
<evidence type="ECO:0000256" key="1">
    <source>
        <dbReference type="ARBA" id="ARBA00004651"/>
    </source>
</evidence>
<evidence type="ECO:0000256" key="6">
    <source>
        <dbReference type="SAM" id="Phobius"/>
    </source>
</evidence>
<comment type="caution">
    <text evidence="7">The sequence shown here is derived from an EMBL/GenBank/DDBJ whole genome shotgun (WGS) entry which is preliminary data.</text>
</comment>
<keyword evidence="2" id="KW-1003">Cell membrane</keyword>
<feature type="transmembrane region" description="Helical" evidence="6">
    <location>
        <begin position="29"/>
        <end position="52"/>
    </location>
</feature>
<evidence type="ECO:0000256" key="3">
    <source>
        <dbReference type="ARBA" id="ARBA00022692"/>
    </source>
</evidence>
<keyword evidence="8" id="KW-1185">Reference proteome</keyword>
<dbReference type="Pfam" id="PF03631">
    <property type="entry name" value="Virul_fac_BrkB"/>
    <property type="match status" value="1"/>
</dbReference>
<keyword evidence="5 6" id="KW-0472">Membrane</keyword>
<keyword evidence="3 6" id="KW-0812">Transmembrane</keyword>
<dbReference type="PANTHER" id="PTHR30213">
    <property type="entry name" value="INNER MEMBRANE PROTEIN YHJD"/>
    <property type="match status" value="1"/>
</dbReference>
<evidence type="ECO:0000256" key="2">
    <source>
        <dbReference type="ARBA" id="ARBA00022475"/>
    </source>
</evidence>
<evidence type="ECO:0000256" key="5">
    <source>
        <dbReference type="ARBA" id="ARBA00023136"/>
    </source>
</evidence>
<name>A0ABX1N2N8_9RHOO</name>
<comment type="subcellular location">
    <subcellularLocation>
        <location evidence="1">Cell membrane</location>
        <topology evidence="1">Multi-pass membrane protein</topology>
    </subcellularLocation>
</comment>
<dbReference type="EMBL" id="WTVH01000015">
    <property type="protein sequence ID" value="NMF93539.1"/>
    <property type="molecule type" value="Genomic_DNA"/>
</dbReference>
<feature type="transmembrane region" description="Helical" evidence="6">
    <location>
        <begin position="182"/>
        <end position="203"/>
    </location>
</feature>
<dbReference type="Proteomes" id="UP000601990">
    <property type="component" value="Unassembled WGS sequence"/>
</dbReference>
<evidence type="ECO:0000256" key="4">
    <source>
        <dbReference type="ARBA" id="ARBA00022989"/>
    </source>
</evidence>
<reference evidence="7" key="1">
    <citation type="submission" date="2019-12" db="EMBL/GenBank/DDBJ databases">
        <title>Comparative genomics gives insights into the taxonomy of the Azoarcus-Aromatoleum group and reveals separate origins of nif in the plant-associated Azoarcus and non-plant-associated Aromatoleum sub-groups.</title>
        <authorList>
            <person name="Lafos M."/>
            <person name="Maluk M."/>
            <person name="Batista M."/>
            <person name="Junghare M."/>
            <person name="Carmona M."/>
            <person name="Faoro H."/>
            <person name="Cruz L.M."/>
            <person name="Battistoni F."/>
            <person name="De Souza E."/>
            <person name="Pedrosa F."/>
            <person name="Chen W.-M."/>
            <person name="Poole P.S."/>
            <person name="Dixon R.A."/>
            <person name="James E.K."/>
        </authorList>
    </citation>
    <scope>NUCLEOTIDE SEQUENCE</scope>
    <source>
        <strain evidence="7">U120</strain>
    </source>
</reference>
<protein>
    <submittedName>
        <fullName evidence="7">Uncharacterized protein</fullName>
    </submittedName>
</protein>
<feature type="transmembrane region" description="Helical" evidence="6">
    <location>
        <begin position="241"/>
        <end position="266"/>
    </location>
</feature>
<feature type="transmembrane region" description="Helical" evidence="6">
    <location>
        <begin position="215"/>
        <end position="235"/>
    </location>
</feature>
<keyword evidence="4 6" id="KW-1133">Transmembrane helix</keyword>
<accession>A0ABX1N2N8</accession>
<evidence type="ECO:0000313" key="7">
    <source>
        <dbReference type="EMBL" id="NMF93539.1"/>
    </source>
</evidence>
<dbReference type="PIRSF" id="PIRSF035875">
    <property type="entry name" value="RNase_BN"/>
    <property type="match status" value="1"/>
</dbReference>
<feature type="transmembrane region" description="Helical" evidence="6">
    <location>
        <begin position="139"/>
        <end position="162"/>
    </location>
</feature>
<proteinExistence type="predicted"/>
<gene>
    <name evidence="7" type="ORF">GO608_09395</name>
</gene>
<dbReference type="PANTHER" id="PTHR30213:SF1">
    <property type="entry name" value="INNER MEMBRANE PROTEIN YHJD"/>
    <property type="match status" value="1"/>
</dbReference>
<sequence length="291" mass="30691">MSARMLWRLAKQSVTAWIDDRASSMGAAIAFYTVFSLAPLLLISIAIAGLVFGEEAARNAIVEQLGGMVGETGAQGIQTVLEAANDPEGGTIAAVVSTVTLLIGATTVFAELQTDLDIVWKVPPDKQKTGISGLVRARLLSLGIVLGVGFLLIVSLILNTALAALGEWWGGWFGNWELTLQAVNFLVSFAVITGLFAMIFKILPSVRIAWDDVWIGAAVTSLLFSIGKFLIGLYIGKSALASGFGAAGTFIVVIVWVYYSSLVFLLGAEFTHVYAHGAGSKVGETAPPAPR</sequence>